<name>A0ABQ9MNI8_HEVBR</name>
<evidence type="ECO:0000256" key="7">
    <source>
        <dbReference type="RuleBase" id="RU362057"/>
    </source>
</evidence>
<dbReference type="InterPro" id="IPR002213">
    <property type="entry name" value="UDP_glucos_trans"/>
</dbReference>
<comment type="catalytic activity">
    <reaction evidence="5">
        <text>an anthocyanidin + UDP-alpha-D-glucose + H(+) = an anthocyanidin 3-O-beta-D-glucoside + UDP</text>
        <dbReference type="Rhea" id="RHEA:20093"/>
        <dbReference type="ChEBI" id="CHEBI:15378"/>
        <dbReference type="ChEBI" id="CHEBI:16307"/>
        <dbReference type="ChEBI" id="CHEBI:58223"/>
        <dbReference type="ChEBI" id="CHEBI:58885"/>
        <dbReference type="ChEBI" id="CHEBI:143576"/>
        <dbReference type="EC" id="2.4.1.115"/>
    </reaction>
</comment>
<evidence type="ECO:0000313" key="9">
    <source>
        <dbReference type="EMBL" id="KAJ9181503.1"/>
    </source>
</evidence>
<dbReference type="InterPro" id="IPR058980">
    <property type="entry name" value="Glyco_transf_N"/>
</dbReference>
<dbReference type="Gene3D" id="3.40.50.2000">
    <property type="entry name" value="Glycogen Phosphorylase B"/>
    <property type="match status" value="2"/>
</dbReference>
<evidence type="ECO:0000256" key="6">
    <source>
        <dbReference type="RuleBase" id="RU003718"/>
    </source>
</evidence>
<dbReference type="PANTHER" id="PTHR48047:SF237">
    <property type="entry name" value="UDP-GLYCOSYLTRANSFERASE 73C3-LIKE"/>
    <property type="match status" value="1"/>
</dbReference>
<comment type="similarity">
    <text evidence="2 6">Belongs to the UDP-glycosyltransferase family.</text>
</comment>
<protein>
    <recommendedName>
        <fullName evidence="7">Glycosyltransferase</fullName>
        <ecNumber evidence="7">2.4.1.-</ecNumber>
    </recommendedName>
</protein>
<evidence type="ECO:0000256" key="1">
    <source>
        <dbReference type="ARBA" id="ARBA00004935"/>
    </source>
</evidence>
<dbReference type="EMBL" id="JARPOI010000005">
    <property type="protein sequence ID" value="KAJ9181503.1"/>
    <property type="molecule type" value="Genomic_DNA"/>
</dbReference>
<evidence type="ECO:0000259" key="8">
    <source>
        <dbReference type="Pfam" id="PF26168"/>
    </source>
</evidence>
<dbReference type="PANTHER" id="PTHR48047">
    <property type="entry name" value="GLYCOSYLTRANSFERASE"/>
    <property type="match status" value="1"/>
</dbReference>
<reference evidence="9" key="1">
    <citation type="journal article" date="2023" name="Plant Biotechnol. J.">
        <title>Chromosome-level wild Hevea brasiliensis genome provides new tools for genomic-assisted breeding and valuable loci to elevate rubber yield.</title>
        <authorList>
            <person name="Cheng H."/>
            <person name="Song X."/>
            <person name="Hu Y."/>
            <person name="Wu T."/>
            <person name="Yang Q."/>
            <person name="An Z."/>
            <person name="Feng S."/>
            <person name="Deng Z."/>
            <person name="Wu W."/>
            <person name="Zeng X."/>
            <person name="Tu M."/>
            <person name="Wang X."/>
            <person name="Huang H."/>
        </authorList>
    </citation>
    <scope>NUCLEOTIDE SEQUENCE</scope>
    <source>
        <strain evidence="9">MT/VB/25A 57/8</strain>
    </source>
</reference>
<evidence type="ECO:0000256" key="4">
    <source>
        <dbReference type="ARBA" id="ARBA00022679"/>
    </source>
</evidence>
<proteinExistence type="inferred from homology"/>
<dbReference type="Proteomes" id="UP001174677">
    <property type="component" value="Chromosome 5"/>
</dbReference>
<evidence type="ECO:0000256" key="3">
    <source>
        <dbReference type="ARBA" id="ARBA00022676"/>
    </source>
</evidence>
<evidence type="ECO:0000256" key="5">
    <source>
        <dbReference type="ARBA" id="ARBA00047606"/>
    </source>
</evidence>
<accession>A0ABQ9MNI8</accession>
<evidence type="ECO:0000313" key="10">
    <source>
        <dbReference type="Proteomes" id="UP001174677"/>
    </source>
</evidence>
<dbReference type="Pfam" id="PF26168">
    <property type="entry name" value="Glyco_transf_N"/>
    <property type="match status" value="1"/>
</dbReference>
<organism evidence="9 10">
    <name type="scientific">Hevea brasiliensis</name>
    <name type="common">Para rubber tree</name>
    <name type="synonym">Siphonia brasiliensis</name>
    <dbReference type="NCBI Taxonomy" id="3981"/>
    <lineage>
        <taxon>Eukaryota</taxon>
        <taxon>Viridiplantae</taxon>
        <taxon>Streptophyta</taxon>
        <taxon>Embryophyta</taxon>
        <taxon>Tracheophyta</taxon>
        <taxon>Spermatophyta</taxon>
        <taxon>Magnoliopsida</taxon>
        <taxon>eudicotyledons</taxon>
        <taxon>Gunneridae</taxon>
        <taxon>Pentapetalae</taxon>
        <taxon>rosids</taxon>
        <taxon>fabids</taxon>
        <taxon>Malpighiales</taxon>
        <taxon>Euphorbiaceae</taxon>
        <taxon>Crotonoideae</taxon>
        <taxon>Micrandreae</taxon>
        <taxon>Hevea</taxon>
    </lineage>
</organism>
<dbReference type="Pfam" id="PF00201">
    <property type="entry name" value="UDPGT"/>
    <property type="match status" value="1"/>
</dbReference>
<dbReference type="EC" id="2.4.1.-" evidence="7"/>
<dbReference type="CDD" id="cd03784">
    <property type="entry name" value="GT1_Gtf-like"/>
    <property type="match status" value="1"/>
</dbReference>
<keyword evidence="4 6" id="KW-0808">Transferase</keyword>
<feature type="domain" description="Glycosyltransferase N-terminal" evidence="8">
    <location>
        <begin position="8"/>
        <end position="248"/>
    </location>
</feature>
<gene>
    <name evidence="9" type="ORF">P3X46_009628</name>
</gene>
<comment type="pathway">
    <text evidence="1">Pigment biosynthesis; anthocyanin biosynthesis.</text>
</comment>
<dbReference type="InterPro" id="IPR035595">
    <property type="entry name" value="UDP_glycos_trans_CS"/>
</dbReference>
<sequence length="496" mass="55077">MASQLNQLHFVLIPLMSPGHLIPMIDMAKLLANHGLIVTVVTTPLNAVKFTSTIERSNESGIKIHILQLQFPALEAGLPEGCESMDKLPSRNLIRNFFNAASMLQQQFEQVFETLQPRASCLISGKNLPWTVETARKFGIPRIFFDGMGCFAFSCTHKLEVSKVHKSVSKFEAFVVPDLPHRIELTRAKLPELLNPGSNDLTDVRDNIRASEVIADGIVVNTFEELEAEYVKEYKRVKGDNVWCIGPVSACNKLKLDKAERGDKASIDNTELSKWLDLWEPGSVIYACLGSICGLASWQLAELGLGLESSNQPFIWVIRDGEKSEGLEKWILEEGFQERIKERGLLIRGWSPQLLILSHPAIGAFLTHCGWNSTLEGVSAGLPIVACPLFAEQFFNEKLVVEVLGIGVSVGVEAAVTWGLEDKFGVVMKRDEVKKAIGIVMDKGKEGEERRKRARELGETAKRTIEEGGSSYMNMEMLIRYVSGRGPSRAYCHCSS</sequence>
<keyword evidence="3 6" id="KW-0328">Glycosyltransferase</keyword>
<keyword evidence="10" id="KW-1185">Reference proteome</keyword>
<dbReference type="PROSITE" id="PS00375">
    <property type="entry name" value="UDPGT"/>
    <property type="match status" value="1"/>
</dbReference>
<evidence type="ECO:0000256" key="2">
    <source>
        <dbReference type="ARBA" id="ARBA00009995"/>
    </source>
</evidence>
<comment type="caution">
    <text evidence="9">The sequence shown here is derived from an EMBL/GenBank/DDBJ whole genome shotgun (WGS) entry which is preliminary data.</text>
</comment>
<dbReference type="SUPFAM" id="SSF53756">
    <property type="entry name" value="UDP-Glycosyltransferase/glycogen phosphorylase"/>
    <property type="match status" value="1"/>
</dbReference>